<comment type="caution">
    <text evidence="1">The sequence shown here is derived from an EMBL/GenBank/DDBJ whole genome shotgun (WGS) entry which is preliminary data.</text>
</comment>
<dbReference type="AlphaFoldDB" id="A0A401PQS8"/>
<dbReference type="Proteomes" id="UP000288216">
    <property type="component" value="Unassembled WGS sequence"/>
</dbReference>
<accession>A0A401PQS8</accession>
<organism evidence="1 2">
    <name type="scientific">Scyliorhinus torazame</name>
    <name type="common">Cloudy catshark</name>
    <name type="synonym">Catulus torazame</name>
    <dbReference type="NCBI Taxonomy" id="75743"/>
    <lineage>
        <taxon>Eukaryota</taxon>
        <taxon>Metazoa</taxon>
        <taxon>Chordata</taxon>
        <taxon>Craniata</taxon>
        <taxon>Vertebrata</taxon>
        <taxon>Chondrichthyes</taxon>
        <taxon>Elasmobranchii</taxon>
        <taxon>Galeomorphii</taxon>
        <taxon>Galeoidea</taxon>
        <taxon>Carcharhiniformes</taxon>
        <taxon>Scyliorhinidae</taxon>
        <taxon>Scyliorhinus</taxon>
    </lineage>
</organism>
<proteinExistence type="predicted"/>
<feature type="non-terminal residue" evidence="1">
    <location>
        <position position="1"/>
    </location>
</feature>
<evidence type="ECO:0000313" key="2">
    <source>
        <dbReference type="Proteomes" id="UP000288216"/>
    </source>
</evidence>
<sequence>LEQGTLEKAPWFQSRYQPGILQAVFSPNTFSSEIILNLDQE</sequence>
<evidence type="ECO:0000313" key="1">
    <source>
        <dbReference type="EMBL" id="GCB75478.1"/>
    </source>
</evidence>
<dbReference type="EMBL" id="BFAA01009915">
    <property type="protein sequence ID" value="GCB75478.1"/>
    <property type="molecule type" value="Genomic_DNA"/>
</dbReference>
<name>A0A401PQS8_SCYTO</name>
<keyword evidence="2" id="KW-1185">Reference proteome</keyword>
<reference evidence="1 2" key="1">
    <citation type="journal article" date="2018" name="Nat. Ecol. Evol.">
        <title>Shark genomes provide insights into elasmobranch evolution and the origin of vertebrates.</title>
        <authorList>
            <person name="Hara Y"/>
            <person name="Yamaguchi K"/>
            <person name="Onimaru K"/>
            <person name="Kadota M"/>
            <person name="Koyanagi M"/>
            <person name="Keeley SD"/>
            <person name="Tatsumi K"/>
            <person name="Tanaka K"/>
            <person name="Motone F"/>
            <person name="Kageyama Y"/>
            <person name="Nozu R"/>
            <person name="Adachi N"/>
            <person name="Nishimura O"/>
            <person name="Nakagawa R"/>
            <person name="Tanegashima C"/>
            <person name="Kiyatake I"/>
            <person name="Matsumoto R"/>
            <person name="Murakumo K"/>
            <person name="Nishida K"/>
            <person name="Terakita A"/>
            <person name="Kuratani S"/>
            <person name="Sato K"/>
            <person name="Hyodo S Kuraku.S."/>
        </authorList>
    </citation>
    <scope>NUCLEOTIDE SEQUENCE [LARGE SCALE GENOMIC DNA]</scope>
</reference>
<protein>
    <submittedName>
        <fullName evidence="1">Uncharacterized protein</fullName>
    </submittedName>
</protein>
<gene>
    <name evidence="1" type="ORF">scyTo_0016428</name>
</gene>